<reference evidence="2" key="1">
    <citation type="submission" date="2022-12" db="EMBL/GenBank/DDBJ databases">
        <title>Draft genome assemblies for two species of Escallonia (Escalloniales).</title>
        <authorList>
            <person name="Chanderbali A."/>
            <person name="Dervinis C."/>
            <person name="Anghel I."/>
            <person name="Soltis D."/>
            <person name="Soltis P."/>
            <person name="Zapata F."/>
        </authorList>
    </citation>
    <scope>NUCLEOTIDE SEQUENCE</scope>
    <source>
        <strain evidence="2">UCBG92.1500</strain>
        <tissue evidence="2">Leaf</tissue>
    </source>
</reference>
<evidence type="ECO:0000313" key="2">
    <source>
        <dbReference type="EMBL" id="KAK2979691.1"/>
    </source>
</evidence>
<accession>A0AA88RIH8</accession>
<evidence type="ECO:0000313" key="3">
    <source>
        <dbReference type="Proteomes" id="UP001187471"/>
    </source>
</evidence>
<dbReference type="EMBL" id="JAVXUO010001728">
    <property type="protein sequence ID" value="KAK2979691.1"/>
    <property type="molecule type" value="Genomic_DNA"/>
</dbReference>
<dbReference type="PANTHER" id="PTHR37610">
    <property type="entry name" value="CCHC-TYPE DOMAIN-CONTAINING PROTEIN"/>
    <property type="match status" value="1"/>
</dbReference>
<dbReference type="Proteomes" id="UP001187471">
    <property type="component" value="Unassembled WGS sequence"/>
</dbReference>
<feature type="domain" description="Retrotransposon Copia-like N-terminal" evidence="1">
    <location>
        <begin position="73"/>
        <end position="120"/>
    </location>
</feature>
<protein>
    <recommendedName>
        <fullName evidence="1">Retrotransposon Copia-like N-terminal domain-containing protein</fullName>
    </recommendedName>
</protein>
<dbReference type="AlphaFoldDB" id="A0AA88RIH8"/>
<evidence type="ECO:0000259" key="1">
    <source>
        <dbReference type="Pfam" id="PF14244"/>
    </source>
</evidence>
<dbReference type="PANTHER" id="PTHR37610:SF60">
    <property type="entry name" value="RETROTRANSPOSON COPIA-LIKE N-TERMINAL DOMAIN-CONTAINING PROTEIN"/>
    <property type="match status" value="1"/>
</dbReference>
<keyword evidence="3" id="KW-1185">Reference proteome</keyword>
<gene>
    <name evidence="2" type="ORF">RJ640_027271</name>
</gene>
<sequence length="123" mass="13846">MVAASMEKAARTPLEVEAPLIGSQLWFLLRAYDFVKEEIWYQSHLSSICFHSEPSNTSNINFSMDPSNPYCVHHSDLPGHFFISIKLNGANYPSWSKSMIHALTAKNKIGFINGSIEQPSEKD</sequence>
<organism evidence="2 3">
    <name type="scientific">Escallonia rubra</name>
    <dbReference type="NCBI Taxonomy" id="112253"/>
    <lineage>
        <taxon>Eukaryota</taxon>
        <taxon>Viridiplantae</taxon>
        <taxon>Streptophyta</taxon>
        <taxon>Embryophyta</taxon>
        <taxon>Tracheophyta</taxon>
        <taxon>Spermatophyta</taxon>
        <taxon>Magnoliopsida</taxon>
        <taxon>eudicotyledons</taxon>
        <taxon>Gunneridae</taxon>
        <taxon>Pentapetalae</taxon>
        <taxon>asterids</taxon>
        <taxon>campanulids</taxon>
        <taxon>Escalloniales</taxon>
        <taxon>Escalloniaceae</taxon>
        <taxon>Escallonia</taxon>
    </lineage>
</organism>
<comment type="caution">
    <text evidence="2">The sequence shown here is derived from an EMBL/GenBank/DDBJ whole genome shotgun (WGS) entry which is preliminary data.</text>
</comment>
<proteinExistence type="predicted"/>
<dbReference type="Pfam" id="PF14244">
    <property type="entry name" value="Retrotran_gag_3"/>
    <property type="match status" value="1"/>
</dbReference>
<dbReference type="InterPro" id="IPR029472">
    <property type="entry name" value="Copia-like_N"/>
</dbReference>
<name>A0AA88RIH8_9ASTE</name>